<keyword evidence="1" id="KW-0472">Membrane</keyword>
<feature type="transmembrane region" description="Helical" evidence="1">
    <location>
        <begin position="39"/>
        <end position="67"/>
    </location>
</feature>
<name>A0A561SA46_9ACTN</name>
<dbReference type="RefSeq" id="WP_145911541.1">
    <property type="nucleotide sequence ID" value="NZ_BAAAMZ010000022.1"/>
</dbReference>
<protein>
    <submittedName>
        <fullName evidence="2">Uncharacterized protein</fullName>
    </submittedName>
</protein>
<organism evidence="2 3">
    <name type="scientific">Kitasatospora viridis</name>
    <dbReference type="NCBI Taxonomy" id="281105"/>
    <lineage>
        <taxon>Bacteria</taxon>
        <taxon>Bacillati</taxon>
        <taxon>Actinomycetota</taxon>
        <taxon>Actinomycetes</taxon>
        <taxon>Kitasatosporales</taxon>
        <taxon>Streptomycetaceae</taxon>
        <taxon>Kitasatospora</taxon>
    </lineage>
</organism>
<evidence type="ECO:0000256" key="1">
    <source>
        <dbReference type="SAM" id="Phobius"/>
    </source>
</evidence>
<dbReference type="Proteomes" id="UP000317940">
    <property type="component" value="Unassembled WGS sequence"/>
</dbReference>
<gene>
    <name evidence="2" type="ORF">FHX73_18119</name>
</gene>
<comment type="caution">
    <text evidence="2">The sequence shown here is derived from an EMBL/GenBank/DDBJ whole genome shotgun (WGS) entry which is preliminary data.</text>
</comment>
<keyword evidence="3" id="KW-1185">Reference proteome</keyword>
<dbReference type="AlphaFoldDB" id="A0A561SA46"/>
<keyword evidence="1" id="KW-0812">Transmembrane</keyword>
<dbReference type="EMBL" id="VIWT01000008">
    <property type="protein sequence ID" value="TWF71748.1"/>
    <property type="molecule type" value="Genomic_DNA"/>
</dbReference>
<sequence>MFDGLRKRIDRWLAEKEANPPPFPPEFYVTDRGIRFRSWLLVSTFFTGLAAVTGALVYFALSLLFIVLSPNLATAMEDYWETVLFSFLVGVLFMVRHGSEIVDGLLWQGAKKAAARYSEEPEEE</sequence>
<accession>A0A561SA46</accession>
<reference evidence="2 3" key="1">
    <citation type="submission" date="2019-06" db="EMBL/GenBank/DDBJ databases">
        <title>Sequencing the genomes of 1000 actinobacteria strains.</title>
        <authorList>
            <person name="Klenk H.-P."/>
        </authorList>
    </citation>
    <scope>NUCLEOTIDE SEQUENCE [LARGE SCALE GENOMIC DNA]</scope>
    <source>
        <strain evidence="2 3">DSM 44826</strain>
    </source>
</reference>
<evidence type="ECO:0000313" key="2">
    <source>
        <dbReference type="EMBL" id="TWF71748.1"/>
    </source>
</evidence>
<evidence type="ECO:0000313" key="3">
    <source>
        <dbReference type="Proteomes" id="UP000317940"/>
    </source>
</evidence>
<proteinExistence type="predicted"/>
<keyword evidence="1" id="KW-1133">Transmembrane helix</keyword>